<evidence type="ECO:0000256" key="1">
    <source>
        <dbReference type="ARBA" id="ARBA00008853"/>
    </source>
</evidence>
<reference evidence="4" key="1">
    <citation type="submission" date="2020-05" db="EMBL/GenBank/DDBJ databases">
        <authorList>
            <person name="Chiriac C."/>
            <person name="Salcher M."/>
            <person name="Ghai R."/>
            <person name="Kavagutti S V."/>
        </authorList>
    </citation>
    <scope>NUCLEOTIDE SEQUENCE</scope>
</reference>
<dbReference type="EMBL" id="CAEZTM010000068">
    <property type="protein sequence ID" value="CAB4578616.1"/>
    <property type="molecule type" value="Genomic_DNA"/>
</dbReference>
<feature type="domain" description="SMP-30/Gluconolactonase/LRE-like region" evidence="3">
    <location>
        <begin position="13"/>
        <end position="247"/>
    </location>
</feature>
<gene>
    <name evidence="4" type="ORF">UFOPK1684_01222</name>
</gene>
<dbReference type="SUPFAM" id="SSF63829">
    <property type="entry name" value="Calcium-dependent phosphotriesterase"/>
    <property type="match status" value="1"/>
</dbReference>
<dbReference type="GO" id="GO:0004341">
    <property type="term" value="F:gluconolactonase activity"/>
    <property type="evidence" value="ECO:0007669"/>
    <property type="project" value="TreeGrafter"/>
</dbReference>
<dbReference type="PANTHER" id="PTHR10907:SF47">
    <property type="entry name" value="REGUCALCIN"/>
    <property type="match status" value="1"/>
</dbReference>
<evidence type="ECO:0000256" key="2">
    <source>
        <dbReference type="SAM" id="MobiDB-lite"/>
    </source>
</evidence>
<dbReference type="InterPro" id="IPR011042">
    <property type="entry name" value="6-blade_b-propeller_TolB-like"/>
</dbReference>
<name>A0A6J6ERA4_9ZZZZ</name>
<dbReference type="GO" id="GO:0005509">
    <property type="term" value="F:calcium ion binding"/>
    <property type="evidence" value="ECO:0007669"/>
    <property type="project" value="TreeGrafter"/>
</dbReference>
<dbReference type="GO" id="GO:0019853">
    <property type="term" value="P:L-ascorbic acid biosynthetic process"/>
    <property type="evidence" value="ECO:0007669"/>
    <property type="project" value="TreeGrafter"/>
</dbReference>
<sequence length="315" mass="33588">MRAELHESVGADLGEGPQLFPDGSMRWVDLVRGEVYRKSEGPSALERSYPYEISKVLPWEGGELMLTRQGIEAVDLSHQTVFTLPLTSSNEQERCSDGTVLPDGSLALGIVDRELRPGRGQLVSVGTDCQVRVIARECTIPNGIACLASGDSVVWTDSATHLLTLLEWSESTGLHAPRPFVKIPESLGTPDGLVADSSGGVWVAMWGGGVVLHVSDEGDIDETIELGTPFPTAVAFDAHDNLLITSGAIVFREQSLPVPAGAGDLWIVAAPDHGTRGLPPVTSLLSHSRATSLNSLTTIPSGRGTNYSEQREEDS</sequence>
<organism evidence="4">
    <name type="scientific">freshwater metagenome</name>
    <dbReference type="NCBI Taxonomy" id="449393"/>
    <lineage>
        <taxon>unclassified sequences</taxon>
        <taxon>metagenomes</taxon>
        <taxon>ecological metagenomes</taxon>
    </lineage>
</organism>
<dbReference type="InterPro" id="IPR013658">
    <property type="entry name" value="SGL"/>
</dbReference>
<comment type="similarity">
    <text evidence="1">Belongs to the SMP-30/CGR1 family.</text>
</comment>
<dbReference type="Pfam" id="PF08450">
    <property type="entry name" value="SGL"/>
    <property type="match status" value="1"/>
</dbReference>
<evidence type="ECO:0000259" key="3">
    <source>
        <dbReference type="Pfam" id="PF08450"/>
    </source>
</evidence>
<protein>
    <submittedName>
        <fullName evidence="4">Unannotated protein</fullName>
    </submittedName>
</protein>
<feature type="region of interest" description="Disordered" evidence="2">
    <location>
        <begin position="295"/>
        <end position="315"/>
    </location>
</feature>
<accession>A0A6J6ERA4</accession>
<dbReference type="AlphaFoldDB" id="A0A6J6ERA4"/>
<evidence type="ECO:0000313" key="4">
    <source>
        <dbReference type="EMBL" id="CAB4578616.1"/>
    </source>
</evidence>
<dbReference type="PANTHER" id="PTHR10907">
    <property type="entry name" value="REGUCALCIN"/>
    <property type="match status" value="1"/>
</dbReference>
<feature type="compositionally biased region" description="Polar residues" evidence="2">
    <location>
        <begin position="295"/>
        <end position="308"/>
    </location>
</feature>
<proteinExistence type="inferred from homology"/>
<dbReference type="Gene3D" id="2.120.10.30">
    <property type="entry name" value="TolB, C-terminal domain"/>
    <property type="match status" value="1"/>
</dbReference>